<keyword evidence="5" id="KW-0732">Signal</keyword>
<evidence type="ECO:0000313" key="8">
    <source>
        <dbReference type="Proteomes" id="UP000291020"/>
    </source>
</evidence>
<keyword evidence="8" id="KW-1185">Reference proteome</keyword>
<dbReference type="AlphaFoldDB" id="A0A452I6W1"/>
<evidence type="ECO:0000256" key="3">
    <source>
        <dbReference type="ARBA" id="ARBA00022525"/>
    </source>
</evidence>
<protein>
    <recommendedName>
        <fullName evidence="9">Resistin</fullName>
    </recommendedName>
</protein>
<evidence type="ECO:0008006" key="9">
    <source>
        <dbReference type="Google" id="ProtNLM"/>
    </source>
</evidence>
<dbReference type="Ensembl" id="ENSGAGT00000026586.1">
    <property type="protein sequence ID" value="ENSGAGP00000023339.1"/>
    <property type="gene ID" value="ENSGAGG00000017110.1"/>
</dbReference>
<evidence type="ECO:0000313" key="7">
    <source>
        <dbReference type="Ensembl" id="ENSGAGP00000023339.1"/>
    </source>
</evidence>
<proteinExistence type="inferred from homology"/>
<keyword evidence="3" id="KW-0964">Secreted</keyword>
<name>A0A452I6W1_9SAUR</name>
<dbReference type="CDD" id="cd16333">
    <property type="entry name" value="RELM"/>
    <property type="match status" value="1"/>
</dbReference>
<dbReference type="InterPro" id="IPR036262">
    <property type="entry name" value="Resistin-like_sf"/>
</dbReference>
<evidence type="ECO:0000256" key="5">
    <source>
        <dbReference type="ARBA" id="ARBA00022729"/>
    </source>
</evidence>
<reference evidence="7" key="3">
    <citation type="submission" date="2025-09" db="UniProtKB">
        <authorList>
            <consortium name="Ensembl"/>
        </authorList>
    </citation>
    <scope>IDENTIFICATION</scope>
</reference>
<keyword evidence="6" id="KW-1015">Disulfide bond</keyword>
<organism evidence="7 8">
    <name type="scientific">Gopherus agassizii</name>
    <name type="common">Agassiz's desert tortoise</name>
    <dbReference type="NCBI Taxonomy" id="38772"/>
    <lineage>
        <taxon>Eukaryota</taxon>
        <taxon>Metazoa</taxon>
        <taxon>Chordata</taxon>
        <taxon>Craniata</taxon>
        <taxon>Vertebrata</taxon>
        <taxon>Euteleostomi</taxon>
        <taxon>Archelosauria</taxon>
        <taxon>Testudinata</taxon>
        <taxon>Testudines</taxon>
        <taxon>Cryptodira</taxon>
        <taxon>Durocryptodira</taxon>
        <taxon>Testudinoidea</taxon>
        <taxon>Testudinidae</taxon>
        <taxon>Gopherus</taxon>
    </lineage>
</organism>
<accession>A0A452I6W1</accession>
<reference evidence="7" key="2">
    <citation type="submission" date="2025-08" db="UniProtKB">
        <authorList>
            <consortium name="Ensembl"/>
        </authorList>
    </citation>
    <scope>IDENTIFICATION</scope>
</reference>
<sequence length="258" mass="26978">MHPLQGAPARIRSVCNLIHTRRLSVPFHPSPITPPLPFCLPPHPPTTPSLLLQILPPFPLFAAITFPHPSVSLPAPYILLPTSPAPLALPVPALTLTTFPGTVAFHHACAPLRCLVCTSAPATSSRGRLFWGLTHWPGLSPAGSSAPSGMKAAVFLLLTLLVPAYHTGAQCIIDNAVDLKVQAAISSTVSSTLAKAKLLCQDVSARGALVSCPAGYKPTACACGMACGSWDIRSDSTCHCQCGGIDWTAARCCKIGLE</sequence>
<evidence type="ECO:0000256" key="4">
    <source>
        <dbReference type="ARBA" id="ARBA00022702"/>
    </source>
</evidence>
<dbReference type="Pfam" id="PF06954">
    <property type="entry name" value="Resistin"/>
    <property type="match status" value="1"/>
</dbReference>
<dbReference type="PANTHER" id="PTHR21101:SF12">
    <property type="entry name" value="RESISTIN"/>
    <property type="match status" value="1"/>
</dbReference>
<dbReference type="SUPFAM" id="SSF111423">
    <property type="entry name" value="Resistin"/>
    <property type="match status" value="1"/>
</dbReference>
<keyword evidence="4" id="KW-0372">Hormone</keyword>
<reference evidence="8" key="1">
    <citation type="journal article" date="2017" name="PLoS ONE">
        <title>The Agassiz's desert tortoise genome provides a resource for the conservation of a threatened species.</title>
        <authorList>
            <person name="Tollis M."/>
            <person name="DeNardo D.F."/>
            <person name="Cornelius J.A."/>
            <person name="Dolby G.A."/>
            <person name="Edwards T."/>
            <person name="Henen B.T."/>
            <person name="Karl A.E."/>
            <person name="Murphy R.W."/>
            <person name="Kusumi K."/>
        </authorList>
    </citation>
    <scope>NUCLEOTIDE SEQUENCE [LARGE SCALE GENOMIC DNA]</scope>
</reference>
<dbReference type="Proteomes" id="UP000291020">
    <property type="component" value="Unassembled WGS sequence"/>
</dbReference>
<evidence type="ECO:0000256" key="2">
    <source>
        <dbReference type="ARBA" id="ARBA00007258"/>
    </source>
</evidence>
<dbReference type="InterPro" id="IPR009714">
    <property type="entry name" value="RELM"/>
</dbReference>
<dbReference type="PANTHER" id="PTHR21101">
    <property type="entry name" value="RESISTIN"/>
    <property type="match status" value="1"/>
</dbReference>
<evidence type="ECO:0000256" key="1">
    <source>
        <dbReference type="ARBA" id="ARBA00004613"/>
    </source>
</evidence>
<dbReference type="STRING" id="38772.ENSGAGP00000023339"/>
<comment type="similarity">
    <text evidence="2">Belongs to the resistin/FIZZ family.</text>
</comment>
<comment type="subcellular location">
    <subcellularLocation>
        <location evidence="1">Secreted</location>
    </subcellularLocation>
</comment>
<dbReference type="GO" id="GO:0005179">
    <property type="term" value="F:hormone activity"/>
    <property type="evidence" value="ECO:0007669"/>
    <property type="project" value="UniProtKB-KW"/>
</dbReference>
<dbReference type="GO" id="GO:0005615">
    <property type="term" value="C:extracellular space"/>
    <property type="evidence" value="ECO:0007669"/>
    <property type="project" value="TreeGrafter"/>
</dbReference>
<dbReference type="Gene3D" id="2.60.40.4230">
    <property type="entry name" value="Resistin head domain"/>
    <property type="match status" value="1"/>
</dbReference>
<evidence type="ECO:0000256" key="6">
    <source>
        <dbReference type="ARBA" id="ARBA00023157"/>
    </source>
</evidence>